<dbReference type="EC" id="2.7.8.7" evidence="8"/>
<comment type="similarity">
    <text evidence="8">Belongs to the P-Pant transferase superfamily. AcpS family.</text>
</comment>
<comment type="function">
    <text evidence="8">Transfers the 4'-phosphopantetheine moiety from coenzyme A to a Ser of acyl-carrier-protein.</text>
</comment>
<name>A0A934UW90_9MICO</name>
<comment type="subcellular location">
    <subcellularLocation>
        <location evidence="8">Cytoplasm</location>
    </subcellularLocation>
</comment>
<dbReference type="InterPro" id="IPR008278">
    <property type="entry name" value="4-PPantetheinyl_Trfase_dom"/>
</dbReference>
<comment type="cofactor">
    <cofactor evidence="8">
        <name>Mg(2+)</name>
        <dbReference type="ChEBI" id="CHEBI:18420"/>
    </cofactor>
</comment>
<keyword evidence="4 8" id="KW-0276">Fatty acid metabolism</keyword>
<dbReference type="NCBIfam" id="TIGR00516">
    <property type="entry name" value="acpS"/>
    <property type="match status" value="1"/>
</dbReference>
<gene>
    <name evidence="8" type="primary">acpS</name>
    <name evidence="10" type="ORF">JD292_01265</name>
</gene>
<organism evidence="10 11">
    <name type="scientific">Leucobacter edaphi</name>
    <dbReference type="NCBI Taxonomy" id="2796472"/>
    <lineage>
        <taxon>Bacteria</taxon>
        <taxon>Bacillati</taxon>
        <taxon>Actinomycetota</taxon>
        <taxon>Actinomycetes</taxon>
        <taxon>Micrococcales</taxon>
        <taxon>Microbacteriaceae</taxon>
        <taxon>Leucobacter</taxon>
    </lineage>
</organism>
<evidence type="ECO:0000256" key="8">
    <source>
        <dbReference type="HAMAP-Rule" id="MF_00101"/>
    </source>
</evidence>
<dbReference type="Proteomes" id="UP000618733">
    <property type="component" value="Unassembled WGS sequence"/>
</dbReference>
<dbReference type="InterPro" id="IPR037143">
    <property type="entry name" value="4-PPantetheinyl_Trfase_dom_sf"/>
</dbReference>
<dbReference type="GO" id="GO:0000287">
    <property type="term" value="F:magnesium ion binding"/>
    <property type="evidence" value="ECO:0007669"/>
    <property type="project" value="UniProtKB-UniRule"/>
</dbReference>
<keyword evidence="2 8" id="KW-0808">Transferase</keyword>
<dbReference type="GO" id="GO:0008897">
    <property type="term" value="F:holo-[acyl-carrier-protein] synthase activity"/>
    <property type="evidence" value="ECO:0007669"/>
    <property type="project" value="UniProtKB-UniRule"/>
</dbReference>
<feature type="domain" description="4'-phosphopantetheinyl transferase" evidence="9">
    <location>
        <begin position="4"/>
        <end position="79"/>
    </location>
</feature>
<evidence type="ECO:0000256" key="4">
    <source>
        <dbReference type="ARBA" id="ARBA00022832"/>
    </source>
</evidence>
<sequence length="139" mass="14654">MIAGIGVDTVDVGRFERQIARTPRLLERLFAPSERALALSSLAARFAAKEALVKALGGSGELGYQDLIVERDRERAPGFVRTPALVAELARRGADRAHLSLTHDGGLATAFVIIETVSGPVQDGGVTSGIARAEDSEST</sequence>
<keyword evidence="8" id="KW-0963">Cytoplasm</keyword>
<accession>A0A934UW90</accession>
<dbReference type="SUPFAM" id="SSF56214">
    <property type="entry name" value="4'-phosphopantetheinyl transferase"/>
    <property type="match status" value="1"/>
</dbReference>
<proteinExistence type="inferred from homology"/>
<evidence type="ECO:0000313" key="10">
    <source>
        <dbReference type="EMBL" id="MBK0420710.1"/>
    </source>
</evidence>
<evidence type="ECO:0000259" key="9">
    <source>
        <dbReference type="Pfam" id="PF01648"/>
    </source>
</evidence>
<evidence type="ECO:0000313" key="11">
    <source>
        <dbReference type="Proteomes" id="UP000618733"/>
    </source>
</evidence>
<dbReference type="NCBIfam" id="TIGR00556">
    <property type="entry name" value="pantethn_trn"/>
    <property type="match status" value="1"/>
</dbReference>
<reference evidence="10" key="1">
    <citation type="submission" date="2020-12" db="EMBL/GenBank/DDBJ databases">
        <title>Leucobacter sp. CAS2, isolated from Chromium sludge.</title>
        <authorList>
            <person name="Xu Z."/>
        </authorList>
    </citation>
    <scope>NUCLEOTIDE SEQUENCE</scope>
    <source>
        <strain evidence="10">CSA2</strain>
    </source>
</reference>
<dbReference type="InterPro" id="IPR004568">
    <property type="entry name" value="Ppantetheine-prot_Trfase_dom"/>
</dbReference>
<evidence type="ECO:0000256" key="3">
    <source>
        <dbReference type="ARBA" id="ARBA00022723"/>
    </source>
</evidence>
<evidence type="ECO:0000256" key="1">
    <source>
        <dbReference type="ARBA" id="ARBA00022516"/>
    </source>
</evidence>
<dbReference type="GO" id="GO:0006633">
    <property type="term" value="P:fatty acid biosynthetic process"/>
    <property type="evidence" value="ECO:0007669"/>
    <property type="project" value="UniProtKB-UniRule"/>
</dbReference>
<keyword evidence="5 8" id="KW-0460">Magnesium</keyword>
<dbReference type="HAMAP" id="MF_00101">
    <property type="entry name" value="AcpS"/>
    <property type="match status" value="1"/>
</dbReference>
<dbReference type="EMBL" id="JAEHOI010000001">
    <property type="protein sequence ID" value="MBK0420710.1"/>
    <property type="molecule type" value="Genomic_DNA"/>
</dbReference>
<feature type="binding site" evidence="8">
    <location>
        <position position="50"/>
    </location>
    <ligand>
        <name>Mg(2+)</name>
        <dbReference type="ChEBI" id="CHEBI:18420"/>
    </ligand>
</feature>
<dbReference type="RefSeq" id="WP_200130914.1">
    <property type="nucleotide sequence ID" value="NZ_JAEHOI010000001.1"/>
</dbReference>
<keyword evidence="7 8" id="KW-0275">Fatty acid biosynthesis</keyword>
<dbReference type="Pfam" id="PF01648">
    <property type="entry name" value="ACPS"/>
    <property type="match status" value="1"/>
</dbReference>
<dbReference type="InterPro" id="IPR002582">
    <property type="entry name" value="ACPS"/>
</dbReference>
<dbReference type="NCBIfam" id="NF000832">
    <property type="entry name" value="PRK00070.3-2"/>
    <property type="match status" value="1"/>
</dbReference>
<feature type="binding site" evidence="8">
    <location>
        <position position="8"/>
    </location>
    <ligand>
        <name>Mg(2+)</name>
        <dbReference type="ChEBI" id="CHEBI:18420"/>
    </ligand>
</feature>
<keyword evidence="3 8" id="KW-0479">Metal-binding</keyword>
<evidence type="ECO:0000256" key="5">
    <source>
        <dbReference type="ARBA" id="ARBA00022842"/>
    </source>
</evidence>
<keyword evidence="6 8" id="KW-0443">Lipid metabolism</keyword>
<evidence type="ECO:0000256" key="7">
    <source>
        <dbReference type="ARBA" id="ARBA00023160"/>
    </source>
</evidence>
<evidence type="ECO:0000256" key="2">
    <source>
        <dbReference type="ARBA" id="ARBA00022679"/>
    </source>
</evidence>
<protein>
    <recommendedName>
        <fullName evidence="8">Holo-[acyl-carrier-protein] synthase</fullName>
        <shortName evidence="8">Holo-ACP synthase</shortName>
        <ecNumber evidence="8">2.7.8.7</ecNumber>
    </recommendedName>
    <alternativeName>
        <fullName evidence="8">4'-phosphopantetheinyl transferase AcpS</fullName>
    </alternativeName>
</protein>
<keyword evidence="1 8" id="KW-0444">Lipid biosynthesis</keyword>
<evidence type="ECO:0000256" key="6">
    <source>
        <dbReference type="ARBA" id="ARBA00023098"/>
    </source>
</evidence>
<dbReference type="Gene3D" id="3.90.470.20">
    <property type="entry name" value="4'-phosphopantetheinyl transferase domain"/>
    <property type="match status" value="1"/>
</dbReference>
<dbReference type="AlphaFoldDB" id="A0A934UW90"/>
<comment type="catalytic activity">
    <reaction evidence="8">
        <text>apo-[ACP] + CoA = holo-[ACP] + adenosine 3',5'-bisphosphate + H(+)</text>
        <dbReference type="Rhea" id="RHEA:12068"/>
        <dbReference type="Rhea" id="RHEA-COMP:9685"/>
        <dbReference type="Rhea" id="RHEA-COMP:9690"/>
        <dbReference type="ChEBI" id="CHEBI:15378"/>
        <dbReference type="ChEBI" id="CHEBI:29999"/>
        <dbReference type="ChEBI" id="CHEBI:57287"/>
        <dbReference type="ChEBI" id="CHEBI:58343"/>
        <dbReference type="ChEBI" id="CHEBI:64479"/>
        <dbReference type="EC" id="2.7.8.7"/>
    </reaction>
</comment>
<dbReference type="GO" id="GO:0005737">
    <property type="term" value="C:cytoplasm"/>
    <property type="evidence" value="ECO:0007669"/>
    <property type="project" value="UniProtKB-SubCell"/>
</dbReference>
<keyword evidence="11" id="KW-1185">Reference proteome</keyword>
<comment type="caution">
    <text evidence="10">The sequence shown here is derived from an EMBL/GenBank/DDBJ whole genome shotgun (WGS) entry which is preliminary data.</text>
</comment>